<protein>
    <submittedName>
        <fullName evidence="1">Uncharacterized protein</fullName>
    </submittedName>
</protein>
<dbReference type="OrthoDB" id="5180013at2"/>
<dbReference type="KEGG" id="mbry:B1812_19530"/>
<dbReference type="STRING" id="655015.B1812_19530"/>
<name>A0A1W6N1X6_9HYPH</name>
<dbReference type="Gene3D" id="3.40.50.450">
    <property type="match status" value="1"/>
</dbReference>
<evidence type="ECO:0000313" key="2">
    <source>
        <dbReference type="Proteomes" id="UP000193978"/>
    </source>
</evidence>
<dbReference type="RefSeq" id="WP_085773855.1">
    <property type="nucleotide sequence ID" value="NZ_AP027149.1"/>
</dbReference>
<gene>
    <name evidence="1" type="ORF">B1812_19530</name>
</gene>
<accession>A0A1W6N1X6</accession>
<evidence type="ECO:0000313" key="1">
    <source>
        <dbReference type="EMBL" id="ARN83818.1"/>
    </source>
</evidence>
<keyword evidence="2" id="KW-1185">Reference proteome</keyword>
<reference evidence="1 2" key="1">
    <citation type="submission" date="2017-02" db="EMBL/GenBank/DDBJ databases">
        <authorList>
            <person name="Peterson S.W."/>
        </authorList>
    </citation>
    <scope>NUCLEOTIDE SEQUENCE [LARGE SCALE GENOMIC DNA]</scope>
    <source>
        <strain evidence="1 2">S285</strain>
    </source>
</reference>
<sequence>MPKQTISKIGSLALEQTASQTPRKVALFSGHMIDAPGREVPRFPPDKEAVAAQAIGQALDDVGVGAGDLAICGGACGGDLLFADAALARGARLSLYLPFEEPQFLEKSVAFAGDNWRERFLSAKARAALHILPRERETLPGSDPYEQNNIWMLEIAEAYGAREIEFICLWDGQAGDGPGGTKHMMEELGRKGGRVIWLDTRDLWG</sequence>
<dbReference type="AlphaFoldDB" id="A0A1W6N1X6"/>
<dbReference type="EMBL" id="CP019948">
    <property type="protein sequence ID" value="ARN83818.1"/>
    <property type="molecule type" value="Genomic_DNA"/>
</dbReference>
<dbReference type="Proteomes" id="UP000193978">
    <property type="component" value="Chromosome"/>
</dbReference>
<organism evidence="1 2">
    <name type="scientific">Methylocystis bryophila</name>
    <dbReference type="NCBI Taxonomy" id="655015"/>
    <lineage>
        <taxon>Bacteria</taxon>
        <taxon>Pseudomonadati</taxon>
        <taxon>Pseudomonadota</taxon>
        <taxon>Alphaproteobacteria</taxon>
        <taxon>Hyphomicrobiales</taxon>
        <taxon>Methylocystaceae</taxon>
        <taxon>Methylocystis</taxon>
    </lineage>
</organism>
<proteinExistence type="predicted"/>